<evidence type="ECO:0000256" key="1">
    <source>
        <dbReference type="SAM" id="MobiDB-lite"/>
    </source>
</evidence>
<keyword evidence="3" id="KW-1185">Reference proteome</keyword>
<proteinExistence type="predicted"/>
<dbReference type="AlphaFoldDB" id="A0AAD8B0U2"/>
<feature type="compositionally biased region" description="Polar residues" evidence="1">
    <location>
        <begin position="170"/>
        <end position="184"/>
    </location>
</feature>
<comment type="caution">
    <text evidence="2">The sequence shown here is derived from an EMBL/GenBank/DDBJ whole genome shotgun (WGS) entry which is preliminary data.</text>
</comment>
<gene>
    <name evidence="2" type="ORF">Bpfe_024600</name>
</gene>
<feature type="region of interest" description="Disordered" evidence="1">
    <location>
        <begin position="1"/>
        <end position="26"/>
    </location>
</feature>
<protein>
    <submittedName>
        <fullName evidence="2">Serine-rich adhesin for platelets</fullName>
    </submittedName>
</protein>
<feature type="region of interest" description="Disordered" evidence="1">
    <location>
        <begin position="281"/>
        <end position="301"/>
    </location>
</feature>
<feature type="region of interest" description="Disordered" evidence="1">
    <location>
        <begin position="111"/>
        <end position="239"/>
    </location>
</feature>
<sequence>MKIVCENSVGCSPSKSATDKKGAGDHNQVVADLPLDIVIFISREVSQKKQRKNRGTKGAVKEVDKQLDVTDAKPSQDTKDATNAKKEEPAHYEYEYFDYRVYLAESDEGYTEVVRKHKPRRSVSSLDKTSSNKDSSSSTDTEKRKKESSRSKGKSSATNTDVKKKENSLDKTPQNKGKSSTANPGNMKKERTSTKETARKLSAKNPNVEKHQLSDQSNSSHSVPSSTASRPTVPSVSKPFLKGITKSFSSVVAGTNASTTTTRSRTIWNSSIGNISAKKITSVSGSGWVKNSTQKPSQQSS</sequence>
<feature type="compositionally biased region" description="Polar residues" evidence="1">
    <location>
        <begin position="214"/>
        <end position="235"/>
    </location>
</feature>
<reference evidence="2" key="2">
    <citation type="submission" date="2023-04" db="EMBL/GenBank/DDBJ databases">
        <authorList>
            <person name="Bu L."/>
            <person name="Lu L."/>
            <person name="Laidemitt M.R."/>
            <person name="Zhang S.M."/>
            <person name="Mutuku M."/>
            <person name="Mkoji G."/>
            <person name="Steinauer M."/>
            <person name="Loker E.S."/>
        </authorList>
    </citation>
    <scope>NUCLEOTIDE SEQUENCE</scope>
    <source>
        <strain evidence="2">KasaAsao</strain>
        <tissue evidence="2">Whole Snail</tissue>
    </source>
</reference>
<feature type="compositionally biased region" description="Low complexity" evidence="1">
    <location>
        <begin position="124"/>
        <end position="139"/>
    </location>
</feature>
<dbReference type="Proteomes" id="UP001233172">
    <property type="component" value="Unassembled WGS sequence"/>
</dbReference>
<evidence type="ECO:0000313" key="2">
    <source>
        <dbReference type="EMBL" id="KAK0045931.1"/>
    </source>
</evidence>
<organism evidence="2 3">
    <name type="scientific">Biomphalaria pfeifferi</name>
    <name type="common">Bloodfluke planorb</name>
    <name type="synonym">Freshwater snail</name>
    <dbReference type="NCBI Taxonomy" id="112525"/>
    <lineage>
        <taxon>Eukaryota</taxon>
        <taxon>Metazoa</taxon>
        <taxon>Spiralia</taxon>
        <taxon>Lophotrochozoa</taxon>
        <taxon>Mollusca</taxon>
        <taxon>Gastropoda</taxon>
        <taxon>Heterobranchia</taxon>
        <taxon>Euthyneura</taxon>
        <taxon>Panpulmonata</taxon>
        <taxon>Hygrophila</taxon>
        <taxon>Lymnaeoidea</taxon>
        <taxon>Planorbidae</taxon>
        <taxon>Biomphalaria</taxon>
    </lineage>
</organism>
<feature type="region of interest" description="Disordered" evidence="1">
    <location>
        <begin position="46"/>
        <end position="90"/>
    </location>
</feature>
<reference evidence="2" key="1">
    <citation type="journal article" date="2023" name="PLoS Negl. Trop. Dis.">
        <title>A genome sequence for Biomphalaria pfeifferi, the major vector snail for the human-infecting parasite Schistosoma mansoni.</title>
        <authorList>
            <person name="Bu L."/>
            <person name="Lu L."/>
            <person name="Laidemitt M.R."/>
            <person name="Zhang S.M."/>
            <person name="Mutuku M."/>
            <person name="Mkoji G."/>
            <person name="Steinauer M."/>
            <person name="Loker E.S."/>
        </authorList>
    </citation>
    <scope>NUCLEOTIDE SEQUENCE</scope>
    <source>
        <strain evidence="2">KasaAsao</strain>
    </source>
</reference>
<feature type="compositionally biased region" description="Basic and acidic residues" evidence="1">
    <location>
        <begin position="140"/>
        <end position="150"/>
    </location>
</feature>
<dbReference type="EMBL" id="JASAOG010000173">
    <property type="protein sequence ID" value="KAK0045931.1"/>
    <property type="molecule type" value="Genomic_DNA"/>
</dbReference>
<evidence type="ECO:0000313" key="3">
    <source>
        <dbReference type="Proteomes" id="UP001233172"/>
    </source>
</evidence>
<feature type="compositionally biased region" description="Basic and acidic residues" evidence="1">
    <location>
        <begin position="187"/>
        <end position="199"/>
    </location>
</feature>
<feature type="compositionally biased region" description="Basic and acidic residues" evidence="1">
    <location>
        <begin position="59"/>
        <end position="90"/>
    </location>
</feature>
<accession>A0AAD8B0U2</accession>
<name>A0AAD8B0U2_BIOPF</name>